<dbReference type="GO" id="GO:0000045">
    <property type="term" value="P:autophagosome assembly"/>
    <property type="evidence" value="ECO:0007669"/>
    <property type="project" value="TreeGrafter"/>
</dbReference>
<accession>A0A7J7EH08</accession>
<evidence type="ECO:0000313" key="2">
    <source>
        <dbReference type="EMBL" id="KAF5915055.1"/>
    </source>
</evidence>
<gene>
    <name evidence="2" type="ORF">HPG69_003556</name>
</gene>
<name>A0A7J7EH08_DICBM</name>
<dbReference type="Gene3D" id="1.10.510.10">
    <property type="entry name" value="Transferase(Phosphotransferase) domain 1"/>
    <property type="match status" value="1"/>
</dbReference>
<protein>
    <recommendedName>
        <fullName evidence="1">Protein kinase domain-containing protein</fullName>
    </recommendedName>
</protein>
<dbReference type="GO" id="GO:0010508">
    <property type="term" value="P:positive regulation of autophagy"/>
    <property type="evidence" value="ECO:0007669"/>
    <property type="project" value="TreeGrafter"/>
</dbReference>
<dbReference type="AlphaFoldDB" id="A0A7J7EH08"/>
<dbReference type="SUPFAM" id="SSF56112">
    <property type="entry name" value="Protein kinase-like (PK-like)"/>
    <property type="match status" value="1"/>
</dbReference>
<evidence type="ECO:0000259" key="1">
    <source>
        <dbReference type="PROSITE" id="PS50011"/>
    </source>
</evidence>
<dbReference type="GO" id="GO:0034045">
    <property type="term" value="C:phagophore assembly site membrane"/>
    <property type="evidence" value="ECO:0007669"/>
    <property type="project" value="TreeGrafter"/>
</dbReference>
<dbReference type="InterPro" id="IPR045269">
    <property type="entry name" value="Atg1-like"/>
</dbReference>
<dbReference type="PROSITE" id="PS50011">
    <property type="entry name" value="PROTEIN_KINASE_DOM"/>
    <property type="match status" value="1"/>
</dbReference>
<dbReference type="EMBL" id="JACDTQ010002903">
    <property type="protein sequence ID" value="KAF5915055.1"/>
    <property type="molecule type" value="Genomic_DNA"/>
</dbReference>
<dbReference type="GO" id="GO:0048675">
    <property type="term" value="P:axon extension"/>
    <property type="evidence" value="ECO:0007669"/>
    <property type="project" value="TreeGrafter"/>
</dbReference>
<dbReference type="GO" id="GO:0061709">
    <property type="term" value="P:reticulophagy"/>
    <property type="evidence" value="ECO:0007669"/>
    <property type="project" value="TreeGrafter"/>
</dbReference>
<dbReference type="PANTHER" id="PTHR24348:SF73">
    <property type="entry name" value="SI:CH211-63O20.7"/>
    <property type="match status" value="1"/>
</dbReference>
<dbReference type="InterPro" id="IPR011009">
    <property type="entry name" value="Kinase-like_dom_sf"/>
</dbReference>
<dbReference type="InterPro" id="IPR000719">
    <property type="entry name" value="Prot_kinase_dom"/>
</dbReference>
<sequence length="323" mass="36015">MVAAEAPGEAYLSWQRRLARPHHSLWAEIRRGSYSGDYEAVAGRSGARVSVKNIRCDTRENRELALAKCGAQSSLRGATRTSCILKSASRRRRSASRTWRSVLCNGLAQRMRPGKRSSQLYVCVVETSLRGARILSYAEEPSCLWFVMKFCDGGDLNRYLLSWRPDLATNQSFVLQLTSAIAFLHTNHIFVRDLSADNVNVLVMEGPGTPILKVADFGLSKRADQTYFTVACEVWEGHSTAKADIFVQGIIIGAVIERITKIVLLGKALLENRKMELHIPQKLSISMFEGIKQLLKDMLASNPQDHPNAFELATRMNRVTCAA</sequence>
<organism evidence="2 3">
    <name type="scientific">Diceros bicornis minor</name>
    <name type="common">South-central black rhinoceros</name>
    <dbReference type="NCBI Taxonomy" id="77932"/>
    <lineage>
        <taxon>Eukaryota</taxon>
        <taxon>Metazoa</taxon>
        <taxon>Chordata</taxon>
        <taxon>Craniata</taxon>
        <taxon>Vertebrata</taxon>
        <taxon>Euteleostomi</taxon>
        <taxon>Mammalia</taxon>
        <taxon>Eutheria</taxon>
        <taxon>Laurasiatheria</taxon>
        <taxon>Perissodactyla</taxon>
        <taxon>Rhinocerotidae</taxon>
        <taxon>Diceros</taxon>
    </lineage>
</organism>
<reference evidence="2 3" key="1">
    <citation type="journal article" date="2020" name="Mol. Biol. Evol.">
        <title>Interspecific Gene Flow and the Evolution of Specialization in Black and White Rhinoceros.</title>
        <authorList>
            <person name="Moodley Y."/>
            <person name="Westbury M.V."/>
            <person name="Russo I.M."/>
            <person name="Gopalakrishnan S."/>
            <person name="Rakotoarivelo A."/>
            <person name="Olsen R.A."/>
            <person name="Prost S."/>
            <person name="Tunstall T."/>
            <person name="Ryder O.A."/>
            <person name="Dalen L."/>
            <person name="Bruford M.W."/>
        </authorList>
    </citation>
    <scope>NUCLEOTIDE SEQUENCE [LARGE SCALE GENOMIC DNA]</scope>
    <source>
        <strain evidence="2">SBR-YM</strain>
        <tissue evidence="2">Skin</tissue>
    </source>
</reference>
<dbReference type="Pfam" id="PF00069">
    <property type="entry name" value="Pkinase"/>
    <property type="match status" value="1"/>
</dbReference>
<dbReference type="GO" id="GO:0042594">
    <property type="term" value="P:response to starvation"/>
    <property type="evidence" value="ECO:0007669"/>
    <property type="project" value="TreeGrafter"/>
</dbReference>
<dbReference type="GO" id="GO:0000422">
    <property type="term" value="P:autophagy of mitochondrion"/>
    <property type="evidence" value="ECO:0007669"/>
    <property type="project" value="TreeGrafter"/>
</dbReference>
<dbReference type="GO" id="GO:0005776">
    <property type="term" value="C:autophagosome"/>
    <property type="evidence" value="ECO:0007669"/>
    <property type="project" value="TreeGrafter"/>
</dbReference>
<dbReference type="GO" id="GO:0005829">
    <property type="term" value="C:cytosol"/>
    <property type="evidence" value="ECO:0007669"/>
    <property type="project" value="TreeGrafter"/>
</dbReference>
<keyword evidence="3" id="KW-1185">Reference proteome</keyword>
<dbReference type="GO" id="GO:0034727">
    <property type="term" value="P:piecemeal microautophagy of the nucleus"/>
    <property type="evidence" value="ECO:0007669"/>
    <property type="project" value="TreeGrafter"/>
</dbReference>
<proteinExistence type="predicted"/>
<dbReference type="GO" id="GO:0004674">
    <property type="term" value="F:protein serine/threonine kinase activity"/>
    <property type="evidence" value="ECO:0007669"/>
    <property type="project" value="InterPro"/>
</dbReference>
<evidence type="ECO:0000313" key="3">
    <source>
        <dbReference type="Proteomes" id="UP000551758"/>
    </source>
</evidence>
<dbReference type="PANTHER" id="PTHR24348">
    <property type="entry name" value="SERINE/THREONINE-PROTEIN KINASE UNC-51-RELATED"/>
    <property type="match status" value="1"/>
</dbReference>
<dbReference type="GO" id="GO:0005524">
    <property type="term" value="F:ATP binding"/>
    <property type="evidence" value="ECO:0007669"/>
    <property type="project" value="InterPro"/>
</dbReference>
<dbReference type="Proteomes" id="UP000551758">
    <property type="component" value="Unassembled WGS sequence"/>
</dbReference>
<feature type="domain" description="Protein kinase" evidence="1">
    <location>
        <begin position="23"/>
        <end position="319"/>
    </location>
</feature>
<comment type="caution">
    <text evidence="2">The sequence shown here is derived from an EMBL/GenBank/DDBJ whole genome shotgun (WGS) entry which is preliminary data.</text>
</comment>